<dbReference type="RefSeq" id="XP_022956573.1">
    <property type="nucleotide sequence ID" value="XM_023100805.1"/>
</dbReference>
<accession>A0A6J1GX99</accession>
<sequence>MEQQGEVPHVLIFPFPAQGHVNSMLKLAELLSLSGLRITFLNIHRIHQKLTLHSDILSRFSRFPNFQFRTITDGLTPQNRTLGMFSDLIRRLNSITKPLLTQMLLSGELGPNPTCIILDGLFNFIVDVDAQPKIPVFSFRTISACSFWAYSFVPMLIEDGQLPIKGEEDMDRMIDGVTGMENVLRCRDLPSFCRLKDPSDPALQHGVTQTIQSLKAHSLIFNTFEDLEGPILSCLRRRCPNIYAIGPLHSLLKSRLSGEESPLGSESFNNLWEVDRSCLAWLDAQPSKSVIYVSFGSVVVMGDGQFREFWHGLVNSGRRFLWVVRPNLVAGEDGENGIPEELEKGTKERGCMVEWAPQEEVLAHEAIGGFLTHCGWNSTLESIVAGVPMICWPQFADQQTNSRYVSEVWRIGVDMKDVCDRETVSQMVNDVMENKRNELMGSVIETAKLAKTSVEEGGSSFRDLERMISDIRLLYRRQREAIH</sequence>
<evidence type="ECO:0000256" key="1">
    <source>
        <dbReference type="ARBA" id="ARBA00004721"/>
    </source>
</evidence>
<gene>
    <name evidence="7" type="primary">LOC111458269</name>
</gene>
<comment type="similarity">
    <text evidence="2 4">Belongs to the UDP-glycosyltransferase family.</text>
</comment>
<protein>
    <recommendedName>
        <fullName evidence="5">Glycosyltransferase</fullName>
        <ecNumber evidence="5">2.4.1.-</ecNumber>
    </recommendedName>
</protein>
<dbReference type="PANTHER" id="PTHR11926:SF1392">
    <property type="entry name" value="GLYCOSYLTRANSFERASE"/>
    <property type="match status" value="1"/>
</dbReference>
<dbReference type="KEGG" id="cmos:111458269"/>
<evidence type="ECO:0000256" key="4">
    <source>
        <dbReference type="RuleBase" id="RU003718"/>
    </source>
</evidence>
<dbReference type="InterPro" id="IPR035595">
    <property type="entry name" value="UDP_glycos_trans_CS"/>
</dbReference>
<dbReference type="AlphaFoldDB" id="A0A6J1GX99"/>
<evidence type="ECO:0000313" key="7">
    <source>
        <dbReference type="RefSeq" id="XP_022956573.1"/>
    </source>
</evidence>
<evidence type="ECO:0000256" key="2">
    <source>
        <dbReference type="ARBA" id="ARBA00009995"/>
    </source>
</evidence>
<keyword evidence="6" id="KW-1185">Reference proteome</keyword>
<evidence type="ECO:0000313" key="6">
    <source>
        <dbReference type="Proteomes" id="UP000504609"/>
    </source>
</evidence>
<keyword evidence="3 4" id="KW-0808">Transferase</keyword>
<dbReference type="PANTHER" id="PTHR11926">
    <property type="entry name" value="GLUCOSYL/GLUCURONOSYL TRANSFERASES"/>
    <property type="match status" value="1"/>
</dbReference>
<dbReference type="Gene3D" id="3.40.50.2000">
    <property type="entry name" value="Glycogen Phosphorylase B"/>
    <property type="match status" value="2"/>
</dbReference>
<proteinExistence type="inferred from homology"/>
<dbReference type="Pfam" id="PF00201">
    <property type="entry name" value="UDPGT"/>
    <property type="match status" value="1"/>
</dbReference>
<organism evidence="6 7">
    <name type="scientific">Cucurbita moschata</name>
    <name type="common">Winter crookneck squash</name>
    <name type="synonym">Cucurbita pepo var. moschata</name>
    <dbReference type="NCBI Taxonomy" id="3662"/>
    <lineage>
        <taxon>Eukaryota</taxon>
        <taxon>Viridiplantae</taxon>
        <taxon>Streptophyta</taxon>
        <taxon>Embryophyta</taxon>
        <taxon>Tracheophyta</taxon>
        <taxon>Spermatophyta</taxon>
        <taxon>Magnoliopsida</taxon>
        <taxon>eudicotyledons</taxon>
        <taxon>Gunneridae</taxon>
        <taxon>Pentapetalae</taxon>
        <taxon>rosids</taxon>
        <taxon>fabids</taxon>
        <taxon>Cucurbitales</taxon>
        <taxon>Cucurbitaceae</taxon>
        <taxon>Cucurbiteae</taxon>
        <taxon>Cucurbita</taxon>
    </lineage>
</organism>
<keyword evidence="4" id="KW-0328">Glycosyltransferase</keyword>
<dbReference type="GO" id="GO:0080043">
    <property type="term" value="F:quercetin 3-O-glucosyltransferase activity"/>
    <property type="evidence" value="ECO:0007669"/>
    <property type="project" value="TreeGrafter"/>
</dbReference>
<evidence type="ECO:0000256" key="5">
    <source>
        <dbReference type="RuleBase" id="RU362057"/>
    </source>
</evidence>
<dbReference type="SUPFAM" id="SSF53756">
    <property type="entry name" value="UDP-Glycosyltransferase/glycogen phosphorylase"/>
    <property type="match status" value="1"/>
</dbReference>
<dbReference type="GO" id="GO:0080044">
    <property type="term" value="F:quercetin 7-O-glucosyltransferase activity"/>
    <property type="evidence" value="ECO:0007669"/>
    <property type="project" value="TreeGrafter"/>
</dbReference>
<reference evidence="7" key="1">
    <citation type="submission" date="2025-08" db="UniProtKB">
        <authorList>
            <consortium name="RefSeq"/>
        </authorList>
    </citation>
    <scope>IDENTIFICATION</scope>
    <source>
        <tissue evidence="7">Young leaves</tissue>
    </source>
</reference>
<evidence type="ECO:0000256" key="3">
    <source>
        <dbReference type="ARBA" id="ARBA00022679"/>
    </source>
</evidence>
<dbReference type="GeneID" id="111458269"/>
<dbReference type="PROSITE" id="PS00375">
    <property type="entry name" value="UDPGT"/>
    <property type="match status" value="1"/>
</dbReference>
<dbReference type="InterPro" id="IPR002213">
    <property type="entry name" value="UDP_glucos_trans"/>
</dbReference>
<dbReference type="CDD" id="cd03784">
    <property type="entry name" value="GT1_Gtf-like"/>
    <property type="match status" value="1"/>
</dbReference>
<name>A0A6J1GX99_CUCMO</name>
<dbReference type="FunFam" id="3.40.50.2000:FF:000040">
    <property type="entry name" value="UDP-glycosyltransferase 76C1"/>
    <property type="match status" value="1"/>
</dbReference>
<dbReference type="Proteomes" id="UP000504609">
    <property type="component" value="Unplaced"/>
</dbReference>
<dbReference type="EC" id="2.4.1.-" evidence="5"/>
<comment type="pathway">
    <text evidence="1">Secondary metabolite biosynthesis; terpenoid biosynthesis.</text>
</comment>